<sequence length="142" mass="16853">MIIYNLSQTTYLYLISIRMNKVLVSSNKTSQDLIETIQQFKNHLYYKQISQNRSQQHLDILEGEYSFANYNQILFLQYIVVNQQRKKSQNQQIFDNSKVQLQAIRLDSHIVSGDRGDNQYDTRVFKSQTNIKQAGEEQYVYI</sequence>
<name>A0C815_PARTE</name>
<evidence type="ECO:0000313" key="1">
    <source>
        <dbReference type="EMBL" id="CAK66932.1"/>
    </source>
</evidence>
<dbReference type="AlphaFoldDB" id="A0C815"/>
<proteinExistence type="predicted"/>
<organism evidence="1 2">
    <name type="scientific">Paramecium tetraurelia</name>
    <dbReference type="NCBI Taxonomy" id="5888"/>
    <lineage>
        <taxon>Eukaryota</taxon>
        <taxon>Sar</taxon>
        <taxon>Alveolata</taxon>
        <taxon>Ciliophora</taxon>
        <taxon>Intramacronucleata</taxon>
        <taxon>Oligohymenophorea</taxon>
        <taxon>Peniculida</taxon>
        <taxon>Parameciidae</taxon>
        <taxon>Paramecium</taxon>
    </lineage>
</organism>
<dbReference type="GeneID" id="5020125"/>
<dbReference type="KEGG" id="ptm:GSPATT00036063001"/>
<dbReference type="HOGENOM" id="CLU_1819562_0_0_1"/>
<dbReference type="Proteomes" id="UP000000600">
    <property type="component" value="Unassembled WGS sequence"/>
</dbReference>
<accession>A0C815</accession>
<dbReference type="EMBL" id="CT868049">
    <property type="protein sequence ID" value="CAK66932.1"/>
    <property type="molecule type" value="Genomic_DNA"/>
</dbReference>
<protein>
    <submittedName>
        <fullName evidence="1">Uncharacterized protein</fullName>
    </submittedName>
</protein>
<evidence type="ECO:0000313" key="2">
    <source>
        <dbReference type="Proteomes" id="UP000000600"/>
    </source>
</evidence>
<dbReference type="OrthoDB" id="10629641at2759"/>
<keyword evidence="2" id="KW-1185">Reference proteome</keyword>
<dbReference type="RefSeq" id="XP_001434329.1">
    <property type="nucleotide sequence ID" value="XM_001434292.1"/>
</dbReference>
<reference evidence="1 2" key="1">
    <citation type="journal article" date="2006" name="Nature">
        <title>Global trends of whole-genome duplications revealed by the ciliate Paramecium tetraurelia.</title>
        <authorList>
            <consortium name="Genoscope"/>
            <person name="Aury J.-M."/>
            <person name="Jaillon O."/>
            <person name="Duret L."/>
            <person name="Noel B."/>
            <person name="Jubin C."/>
            <person name="Porcel B.M."/>
            <person name="Segurens B."/>
            <person name="Daubin V."/>
            <person name="Anthouard V."/>
            <person name="Aiach N."/>
            <person name="Arnaiz O."/>
            <person name="Billaut A."/>
            <person name="Beisson J."/>
            <person name="Blanc I."/>
            <person name="Bouhouche K."/>
            <person name="Camara F."/>
            <person name="Duharcourt S."/>
            <person name="Guigo R."/>
            <person name="Gogendeau D."/>
            <person name="Katinka M."/>
            <person name="Keller A.-M."/>
            <person name="Kissmehl R."/>
            <person name="Klotz C."/>
            <person name="Koll F."/>
            <person name="Le Moue A."/>
            <person name="Lepere C."/>
            <person name="Malinsky S."/>
            <person name="Nowacki M."/>
            <person name="Nowak J.K."/>
            <person name="Plattner H."/>
            <person name="Poulain J."/>
            <person name="Ruiz F."/>
            <person name="Serrano V."/>
            <person name="Zagulski M."/>
            <person name="Dessen P."/>
            <person name="Betermier M."/>
            <person name="Weissenbach J."/>
            <person name="Scarpelli C."/>
            <person name="Schachter V."/>
            <person name="Sperling L."/>
            <person name="Meyer E."/>
            <person name="Cohen J."/>
            <person name="Wincker P."/>
        </authorList>
    </citation>
    <scope>NUCLEOTIDE SEQUENCE [LARGE SCALE GENOMIC DNA]</scope>
    <source>
        <strain evidence="1 2">Stock d4-2</strain>
    </source>
</reference>
<gene>
    <name evidence="1" type="ORF">GSPATT00036063001</name>
</gene>
<dbReference type="InParanoid" id="A0C815"/>